<organism evidence="4 5">
    <name type="scientific">candidate division KD3-62 bacterium DG_56</name>
    <dbReference type="NCBI Taxonomy" id="1704032"/>
    <lineage>
        <taxon>Bacteria</taxon>
        <taxon>candidate division KD3-62</taxon>
    </lineage>
</organism>
<name>A0A0S7XPX2_9BACT</name>
<dbReference type="PANTHER" id="PTHR42760">
    <property type="entry name" value="SHORT-CHAIN DEHYDROGENASES/REDUCTASES FAMILY MEMBER"/>
    <property type="match status" value="1"/>
</dbReference>
<dbReference type="PATRIC" id="fig|1704032.3.peg.265"/>
<feature type="domain" description="Ketoreductase" evidence="3">
    <location>
        <begin position="15"/>
        <end position="205"/>
    </location>
</feature>
<accession>A0A0S7XPX2</accession>
<comment type="similarity">
    <text evidence="1 2">Belongs to the short-chain dehydrogenases/reductases (SDR) family.</text>
</comment>
<dbReference type="InterPro" id="IPR036291">
    <property type="entry name" value="NAD(P)-bd_dom_sf"/>
</dbReference>
<dbReference type="NCBIfam" id="NF005559">
    <property type="entry name" value="PRK07231.1"/>
    <property type="match status" value="1"/>
</dbReference>
<dbReference type="FunFam" id="3.40.50.720:FF:000084">
    <property type="entry name" value="Short-chain dehydrogenase reductase"/>
    <property type="match status" value="1"/>
</dbReference>
<dbReference type="InterPro" id="IPR057326">
    <property type="entry name" value="KR_dom"/>
</dbReference>
<dbReference type="InterPro" id="IPR002347">
    <property type="entry name" value="SDR_fam"/>
</dbReference>
<dbReference type="Gene3D" id="3.40.50.720">
    <property type="entry name" value="NAD(P)-binding Rossmann-like Domain"/>
    <property type="match status" value="1"/>
</dbReference>
<evidence type="ECO:0000259" key="3">
    <source>
        <dbReference type="SMART" id="SM00822"/>
    </source>
</evidence>
<protein>
    <submittedName>
        <fullName evidence="4">Sorbitol-6-phosphate 2-dehydrogenase</fullName>
        <ecNumber evidence="4">1.1.1.140</ecNumber>
    </submittedName>
</protein>
<dbReference type="PRINTS" id="PR00081">
    <property type="entry name" value="GDHRDH"/>
</dbReference>
<gene>
    <name evidence="4" type="ORF">AMK68_02365</name>
</gene>
<dbReference type="SUPFAM" id="SSF51735">
    <property type="entry name" value="NAD(P)-binding Rossmann-fold domains"/>
    <property type="match status" value="1"/>
</dbReference>
<comment type="caution">
    <text evidence="4">The sequence shown here is derived from an EMBL/GenBank/DDBJ whole genome shotgun (WGS) entry which is preliminary data.</text>
</comment>
<dbReference type="EMBL" id="LIZY01000043">
    <property type="protein sequence ID" value="KPJ64089.1"/>
    <property type="molecule type" value="Genomic_DNA"/>
</dbReference>
<evidence type="ECO:0000313" key="5">
    <source>
        <dbReference type="Proteomes" id="UP000052020"/>
    </source>
</evidence>
<evidence type="ECO:0000313" key="4">
    <source>
        <dbReference type="EMBL" id="KPJ64089.1"/>
    </source>
</evidence>
<keyword evidence="4" id="KW-0560">Oxidoreductase</keyword>
<dbReference type="SMART" id="SM00822">
    <property type="entry name" value="PKS_KR"/>
    <property type="match status" value="1"/>
</dbReference>
<evidence type="ECO:0000256" key="2">
    <source>
        <dbReference type="RuleBase" id="RU000363"/>
    </source>
</evidence>
<dbReference type="PRINTS" id="PR00080">
    <property type="entry name" value="SDRFAMILY"/>
</dbReference>
<dbReference type="EC" id="1.1.1.140" evidence="4"/>
<sequence>MTDRPRDVSPRLPGRVAIVTGAAQGLGEAISRRLAAEGCAVCLADVNLEGAEAVAAELREAGSRAMAVKTDVRDLDQVRAMVERTESELGPLDILVSNAGVLRSGETTELSPEDWRVVIDVNLTGYFLCAREAARVMIPRKSGAIIQINSKSGKRGSFRNAAYASSKFGGIGLTQSLALELAPHGIRVNAVCPGNLLDSPLWVDSLYEQYAERWGLTTEEVRRKYEEQVPLGRGCSYDDVCNVVVFLASDESAYMTGQAINVTGGQEMR</sequence>
<dbReference type="Pfam" id="PF00106">
    <property type="entry name" value="adh_short"/>
    <property type="match status" value="1"/>
</dbReference>
<dbReference type="PANTHER" id="PTHR42760:SF105">
    <property type="entry name" value="SORBITOL-6-PHOSPHATE 2-DEHYDROGENASE"/>
    <property type="match status" value="1"/>
</dbReference>
<dbReference type="PROSITE" id="PS00061">
    <property type="entry name" value="ADH_SHORT"/>
    <property type="match status" value="1"/>
</dbReference>
<dbReference type="NCBIfam" id="NF009050">
    <property type="entry name" value="PRK12384.1"/>
    <property type="match status" value="1"/>
</dbReference>
<proteinExistence type="inferred from homology"/>
<evidence type="ECO:0000256" key="1">
    <source>
        <dbReference type="ARBA" id="ARBA00006484"/>
    </source>
</evidence>
<dbReference type="GO" id="GO:0009010">
    <property type="term" value="F:sorbitol-6-phosphate 2-dehydrogenase activity"/>
    <property type="evidence" value="ECO:0007669"/>
    <property type="project" value="UniProtKB-EC"/>
</dbReference>
<dbReference type="InterPro" id="IPR020904">
    <property type="entry name" value="Sc_DH/Rdtase_CS"/>
</dbReference>
<dbReference type="AlphaFoldDB" id="A0A0S7XPX2"/>
<dbReference type="Proteomes" id="UP000052020">
    <property type="component" value="Unassembled WGS sequence"/>
</dbReference>
<reference evidence="4 5" key="1">
    <citation type="journal article" date="2015" name="Microbiome">
        <title>Genomic resolution of linkages in carbon, nitrogen, and sulfur cycling among widespread estuary sediment bacteria.</title>
        <authorList>
            <person name="Baker B.J."/>
            <person name="Lazar C.S."/>
            <person name="Teske A.P."/>
            <person name="Dick G.J."/>
        </authorList>
    </citation>
    <scope>NUCLEOTIDE SEQUENCE [LARGE SCALE GENOMIC DNA]</scope>
    <source>
        <strain evidence="4">DG_56</strain>
    </source>
</reference>